<proteinExistence type="predicted"/>
<accession>A0A0C3XX92</accession>
<dbReference type="eggNOG" id="ENOG502SI7S">
    <property type="taxonomic scope" value="Eukaryota"/>
</dbReference>
<dbReference type="PROSITE" id="PS50104">
    <property type="entry name" value="TIR"/>
    <property type="match status" value="1"/>
</dbReference>
<dbReference type="InterPro" id="IPR032675">
    <property type="entry name" value="LRR_dom_sf"/>
</dbReference>
<dbReference type="Proteomes" id="UP000002051">
    <property type="component" value="Chromosome 8"/>
</dbReference>
<dbReference type="SUPFAM" id="SSF46785">
    <property type="entry name" value="Winged helix' DNA-binding domain"/>
    <property type="match status" value="1"/>
</dbReference>
<dbReference type="Gene3D" id="3.80.10.10">
    <property type="entry name" value="Ribonuclease Inhibitor"/>
    <property type="match status" value="2"/>
</dbReference>
<feature type="compositionally biased region" description="Basic and acidic residues" evidence="5">
    <location>
        <begin position="872"/>
        <end position="885"/>
    </location>
</feature>
<dbReference type="GO" id="GO:0006952">
    <property type="term" value="P:defense response"/>
    <property type="evidence" value="ECO:0007669"/>
    <property type="project" value="UniProtKB-KW"/>
</dbReference>
<feature type="region of interest" description="Disordered" evidence="5">
    <location>
        <begin position="917"/>
        <end position="1016"/>
    </location>
</feature>
<dbReference type="InterPro" id="IPR036390">
    <property type="entry name" value="WH_DNA-bd_sf"/>
</dbReference>
<feature type="region of interest" description="Disordered" evidence="5">
    <location>
        <begin position="1113"/>
        <end position="1136"/>
    </location>
</feature>
<sequence>MRISHKKYDVFISFRGEDTRTNFTAQLHQALSDRSIESYIDYNLVKGDEVGPALTKAIDDSHMSLVVFSKDYATSKWCLDELVHILQCRKLNGHVVIPVFYNIDPSHVRHQKESYQMAFARFERELAHSKSHVDKVSEWKAALNLAANISGWDSRKYRDDTQVIGNIVEDVLQKLALMYPNELKDIVKVDENSEHIELLLKTIPRIGIWGMSGIGKTTIAKQMFSKNFAHYDNVCFLEKISEDSEKFGPIYVCNQLLRELLKREITASDVHGLHTFITRRLFRKKVFIVLDDVNNTTQLDDLCRVLGDLGPNSRLIITTRDRHTLGGKVDEIYEVKTWKLRDSLKLFSLRAFKQDHPLKGYERVSERAVECAGGVPLALEVLGSHFHSRKQEFWESELNLYENKGEAFPDIQKVLRTSYNGLSWRQKEMFLDIAFFFKGENKDIVTRILDAFGFNATSGIEILEDKTLITISNNDRIQMHDLLQKMAFDIVREEYNDRGKRSRLRDAKDICDVLGNNKGSDAIEGIIFDLSQKVDIHVQADAFKLMHKLRFLKFHIPKGKKKLEPFHAEQLIQICLPHSNIEHLWYGMQELVNLEAIDLSECKQLRHLPDLSGALKLKQLRLSGCEELCELRPSAFSKDTLHTLLLDRCIKLESLMGEKHLTSLKYFSVKGCKNLKEFSLSSDSIKGLDLSKTGIEILHPSIGDMNNLRLLNLEDLNLTNLPIELSHLRSLTELRVSTCSVVTKSMLETLFDESQIVLGTGNLDKDLELELYQEIQFERSVEGCDEGECIDIESNEIGDDKEGTGIQNQELDLNENCHRSYDCLIVSKDTQVHENPQEKENLDDDDDDNSKQMVKSKILYENCTMSGEETETSSHKQEQFEKGDSSEGCSDVESSFNKAIKFKSTGNEGRPIESEAALHLSPVSTVEKSSDNKSSVNNYDRPDNCDETKNPEEKPNIQGEQIIVPETNDLISEPEQEKENAPITDLSKHEDGSDDDPFAELDSILLGSPESSPKATCSTSDVAVREALHNLESLLKNSLESILSDVELQQQLHMSFEYIKQASHENVSPNVVTLVQKMTSSVENLFEDFVMTKNVVDDHINAIQQKEKLMQRVTDAKKQKESKQKEKSQFEDEAKRVEEEVEKTDEKIRILVEQKKILELEKTKLKESMEKCEGEKKKVEDEAKNMITEGKELMASIKKSKSSYTAALSKQQKLKDKWEGFRVEFADNLGSSSS</sequence>
<dbReference type="GO" id="GO:0007165">
    <property type="term" value="P:signal transduction"/>
    <property type="evidence" value="ECO:0007669"/>
    <property type="project" value="InterPro"/>
</dbReference>
<evidence type="ECO:0000313" key="8">
    <source>
        <dbReference type="EnsemblPlants" id="AET01631"/>
    </source>
</evidence>
<dbReference type="AlphaFoldDB" id="G7LI81"/>
<dbReference type="Pfam" id="PF01582">
    <property type="entry name" value="TIR"/>
    <property type="match status" value="1"/>
</dbReference>
<dbReference type="PANTHER" id="PTHR11017">
    <property type="entry name" value="LEUCINE-RICH REPEAT-CONTAINING PROTEIN"/>
    <property type="match status" value="1"/>
</dbReference>
<dbReference type="InterPro" id="IPR035897">
    <property type="entry name" value="Toll_tir_struct_dom_sf"/>
</dbReference>
<feature type="compositionally biased region" description="Basic and acidic residues" evidence="5">
    <location>
        <begin position="830"/>
        <end position="840"/>
    </location>
</feature>
<evidence type="ECO:0000259" key="6">
    <source>
        <dbReference type="PROSITE" id="PS50104"/>
    </source>
</evidence>
<dbReference type="Gene3D" id="1.10.8.430">
    <property type="entry name" value="Helical domain of apoptotic protease-activating factors"/>
    <property type="match status" value="1"/>
</dbReference>
<dbReference type="SUPFAM" id="SSF52200">
    <property type="entry name" value="Toll/Interleukin receptor TIR domain"/>
    <property type="match status" value="1"/>
</dbReference>
<gene>
    <name evidence="7" type="ordered locus">MTR_8g018270</name>
</gene>
<dbReference type="InterPro" id="IPR027417">
    <property type="entry name" value="P-loop_NTPase"/>
</dbReference>
<dbReference type="PRINTS" id="PR00364">
    <property type="entry name" value="DISEASERSIST"/>
</dbReference>
<dbReference type="Pfam" id="PF00931">
    <property type="entry name" value="NB-ARC"/>
    <property type="match status" value="1"/>
</dbReference>
<dbReference type="PaxDb" id="3880-AET01631"/>
<keyword evidence="4" id="KW-0520">NAD</keyword>
<keyword evidence="2" id="KW-0677">Repeat</keyword>
<evidence type="ECO:0000256" key="4">
    <source>
        <dbReference type="ARBA" id="ARBA00023027"/>
    </source>
</evidence>
<accession>G7LI81</accession>
<dbReference type="InterPro" id="IPR042197">
    <property type="entry name" value="Apaf_helical"/>
</dbReference>
<name>G7LI81_MEDTR</name>
<feature type="region of interest" description="Disordered" evidence="5">
    <location>
        <begin position="866"/>
        <end position="892"/>
    </location>
</feature>
<dbReference type="SMART" id="SM00255">
    <property type="entry name" value="TIR"/>
    <property type="match status" value="1"/>
</dbReference>
<dbReference type="GO" id="GO:0043531">
    <property type="term" value="F:ADP binding"/>
    <property type="evidence" value="ECO:0007669"/>
    <property type="project" value="InterPro"/>
</dbReference>
<dbReference type="EMBL" id="CM001224">
    <property type="protein sequence ID" value="AET01631.2"/>
    <property type="molecule type" value="Genomic_DNA"/>
</dbReference>
<dbReference type="InterPro" id="IPR002182">
    <property type="entry name" value="NB-ARC"/>
</dbReference>
<dbReference type="InterPro" id="IPR044974">
    <property type="entry name" value="Disease_R_plants"/>
</dbReference>
<dbReference type="InterPro" id="IPR058192">
    <property type="entry name" value="WHD_ROQ1-like"/>
</dbReference>
<reference evidence="7 9" key="2">
    <citation type="journal article" date="2014" name="BMC Genomics">
        <title>An improved genome release (version Mt4.0) for the model legume Medicago truncatula.</title>
        <authorList>
            <person name="Tang H."/>
            <person name="Krishnakumar V."/>
            <person name="Bidwell S."/>
            <person name="Rosen B."/>
            <person name="Chan A."/>
            <person name="Zhou S."/>
            <person name="Gentzbittel L."/>
            <person name="Childs K.L."/>
            <person name="Yandell M."/>
            <person name="Gundlach H."/>
            <person name="Mayer K.F."/>
            <person name="Schwartz D.C."/>
            <person name="Town C.D."/>
        </authorList>
    </citation>
    <scope>GENOME REANNOTATION</scope>
    <source>
        <strain evidence="8 9">cv. Jemalong A17</strain>
    </source>
</reference>
<feature type="domain" description="TIR" evidence="6">
    <location>
        <begin position="6"/>
        <end position="175"/>
    </location>
</feature>
<dbReference type="SUPFAM" id="SSF52540">
    <property type="entry name" value="P-loop containing nucleoside triphosphate hydrolases"/>
    <property type="match status" value="1"/>
</dbReference>
<keyword evidence="1" id="KW-0433">Leucine-rich repeat</keyword>
<dbReference type="Gene3D" id="3.40.50.10140">
    <property type="entry name" value="Toll/interleukin-1 receptor homology (TIR) domain"/>
    <property type="match status" value="1"/>
</dbReference>
<protein>
    <submittedName>
        <fullName evidence="7">NB-ARC domain protein</fullName>
    </submittedName>
</protein>
<feature type="compositionally biased region" description="Basic and acidic residues" evidence="5">
    <location>
        <begin position="940"/>
        <end position="955"/>
    </location>
</feature>
<dbReference type="HOGENOM" id="CLU_001561_0_0_1"/>
<dbReference type="InterPro" id="IPR000157">
    <property type="entry name" value="TIR_dom"/>
</dbReference>
<evidence type="ECO:0000313" key="9">
    <source>
        <dbReference type="Proteomes" id="UP000002051"/>
    </source>
</evidence>
<evidence type="ECO:0000313" key="7">
    <source>
        <dbReference type="EMBL" id="AET01631.2"/>
    </source>
</evidence>
<evidence type="ECO:0000256" key="5">
    <source>
        <dbReference type="SAM" id="MobiDB-lite"/>
    </source>
</evidence>
<dbReference type="PANTHER" id="PTHR11017:SF562">
    <property type="entry name" value="ADP-RIBOSYL CYCLASE_CYCLIC ADP-RIBOSE HYDROLASE"/>
    <property type="match status" value="1"/>
</dbReference>
<organism evidence="7 9">
    <name type="scientific">Medicago truncatula</name>
    <name type="common">Barrel medic</name>
    <name type="synonym">Medicago tribuloides</name>
    <dbReference type="NCBI Taxonomy" id="3880"/>
    <lineage>
        <taxon>Eukaryota</taxon>
        <taxon>Viridiplantae</taxon>
        <taxon>Streptophyta</taxon>
        <taxon>Embryophyta</taxon>
        <taxon>Tracheophyta</taxon>
        <taxon>Spermatophyta</taxon>
        <taxon>Magnoliopsida</taxon>
        <taxon>eudicotyledons</taxon>
        <taxon>Gunneridae</taxon>
        <taxon>Pentapetalae</taxon>
        <taxon>rosids</taxon>
        <taxon>fabids</taxon>
        <taxon>Fabales</taxon>
        <taxon>Fabaceae</taxon>
        <taxon>Papilionoideae</taxon>
        <taxon>50 kb inversion clade</taxon>
        <taxon>NPAAA clade</taxon>
        <taxon>Hologalegina</taxon>
        <taxon>IRL clade</taxon>
        <taxon>Trifolieae</taxon>
        <taxon>Medicago</taxon>
    </lineage>
</organism>
<reference evidence="8" key="3">
    <citation type="submission" date="2015-04" db="UniProtKB">
        <authorList>
            <consortium name="EnsemblPlants"/>
        </authorList>
    </citation>
    <scope>IDENTIFICATION</scope>
    <source>
        <strain evidence="8">cv. Jemalong A17</strain>
    </source>
</reference>
<evidence type="ECO:0000256" key="2">
    <source>
        <dbReference type="ARBA" id="ARBA00022737"/>
    </source>
</evidence>
<evidence type="ECO:0000256" key="3">
    <source>
        <dbReference type="ARBA" id="ARBA00022821"/>
    </source>
</evidence>
<feature type="compositionally biased region" description="Polar residues" evidence="5">
    <location>
        <begin position="922"/>
        <end position="938"/>
    </location>
</feature>
<evidence type="ECO:0000256" key="1">
    <source>
        <dbReference type="ARBA" id="ARBA00022614"/>
    </source>
</evidence>
<dbReference type="Gene3D" id="3.40.50.300">
    <property type="entry name" value="P-loop containing nucleotide triphosphate hydrolases"/>
    <property type="match status" value="1"/>
</dbReference>
<dbReference type="FunFam" id="3.40.50.10140:FF:000007">
    <property type="entry name" value="Disease resistance protein (TIR-NBS-LRR class)"/>
    <property type="match status" value="1"/>
</dbReference>
<keyword evidence="3" id="KW-0611">Plant defense</keyword>
<dbReference type="EnsemblPlants" id="AET01631">
    <property type="protein sequence ID" value="AET01631"/>
    <property type="gene ID" value="MTR_8g018270"/>
</dbReference>
<dbReference type="Pfam" id="PF23282">
    <property type="entry name" value="WHD_ROQ1"/>
    <property type="match status" value="1"/>
</dbReference>
<reference evidence="7 9" key="1">
    <citation type="journal article" date="2011" name="Nature">
        <title>The Medicago genome provides insight into the evolution of rhizobial symbioses.</title>
        <authorList>
            <person name="Young N.D."/>
            <person name="Debelle F."/>
            <person name="Oldroyd G.E."/>
            <person name="Geurts R."/>
            <person name="Cannon S.B."/>
            <person name="Udvardi M.K."/>
            <person name="Benedito V.A."/>
            <person name="Mayer K.F."/>
            <person name="Gouzy J."/>
            <person name="Schoof H."/>
            <person name="Van de Peer Y."/>
            <person name="Proost S."/>
            <person name="Cook D.R."/>
            <person name="Meyers B.C."/>
            <person name="Spannagl M."/>
            <person name="Cheung F."/>
            <person name="De Mita S."/>
            <person name="Krishnakumar V."/>
            <person name="Gundlach H."/>
            <person name="Zhou S."/>
            <person name="Mudge J."/>
            <person name="Bharti A.K."/>
            <person name="Murray J.D."/>
            <person name="Naoumkina M.A."/>
            <person name="Rosen B."/>
            <person name="Silverstein K.A."/>
            <person name="Tang H."/>
            <person name="Rombauts S."/>
            <person name="Zhao P.X."/>
            <person name="Zhou P."/>
            <person name="Barbe V."/>
            <person name="Bardou P."/>
            <person name="Bechner M."/>
            <person name="Bellec A."/>
            <person name="Berger A."/>
            <person name="Berges H."/>
            <person name="Bidwell S."/>
            <person name="Bisseling T."/>
            <person name="Choisne N."/>
            <person name="Couloux A."/>
            <person name="Denny R."/>
            <person name="Deshpande S."/>
            <person name="Dai X."/>
            <person name="Doyle J.J."/>
            <person name="Dudez A.M."/>
            <person name="Farmer A.D."/>
            <person name="Fouteau S."/>
            <person name="Franken C."/>
            <person name="Gibelin C."/>
            <person name="Gish J."/>
            <person name="Goldstein S."/>
            <person name="Gonzalez A.J."/>
            <person name="Green P.J."/>
            <person name="Hallab A."/>
            <person name="Hartog M."/>
            <person name="Hua A."/>
            <person name="Humphray S.J."/>
            <person name="Jeong D.H."/>
            <person name="Jing Y."/>
            <person name="Jocker A."/>
            <person name="Kenton S.M."/>
            <person name="Kim D.J."/>
            <person name="Klee K."/>
            <person name="Lai H."/>
            <person name="Lang C."/>
            <person name="Lin S."/>
            <person name="Macmil S.L."/>
            <person name="Magdelenat G."/>
            <person name="Matthews L."/>
            <person name="McCorrison J."/>
            <person name="Monaghan E.L."/>
            <person name="Mun J.H."/>
            <person name="Najar F.Z."/>
            <person name="Nicholson C."/>
            <person name="Noirot C."/>
            <person name="O'Bleness M."/>
            <person name="Paule C.R."/>
            <person name="Poulain J."/>
            <person name="Prion F."/>
            <person name="Qin B."/>
            <person name="Qu C."/>
            <person name="Retzel E.F."/>
            <person name="Riddle C."/>
            <person name="Sallet E."/>
            <person name="Samain S."/>
            <person name="Samson N."/>
            <person name="Sanders I."/>
            <person name="Saurat O."/>
            <person name="Scarpelli C."/>
            <person name="Schiex T."/>
            <person name="Segurens B."/>
            <person name="Severin A.J."/>
            <person name="Sherrier D.J."/>
            <person name="Shi R."/>
            <person name="Sims S."/>
            <person name="Singer S.R."/>
            <person name="Sinharoy S."/>
            <person name="Sterck L."/>
            <person name="Viollet A."/>
            <person name="Wang B.B."/>
            <person name="Wang K."/>
            <person name="Wang M."/>
            <person name="Wang X."/>
            <person name="Warfsmann J."/>
            <person name="Weissenbach J."/>
            <person name="White D.D."/>
            <person name="White J.D."/>
            <person name="Wiley G.B."/>
            <person name="Wincker P."/>
            <person name="Xing Y."/>
            <person name="Yang L."/>
            <person name="Yao Z."/>
            <person name="Ying F."/>
            <person name="Zhai J."/>
            <person name="Zhou L."/>
            <person name="Zuber A."/>
            <person name="Denarie J."/>
            <person name="Dixon R.A."/>
            <person name="May G.D."/>
            <person name="Schwartz D.C."/>
            <person name="Rogers J."/>
            <person name="Quetier F."/>
            <person name="Town C.D."/>
            <person name="Roe B.A."/>
        </authorList>
    </citation>
    <scope>NUCLEOTIDE SEQUENCE [LARGE SCALE GENOMIC DNA]</scope>
    <source>
        <strain evidence="7">A17</strain>
        <strain evidence="8 9">cv. Jemalong A17</strain>
    </source>
</reference>
<dbReference type="SUPFAM" id="SSF52058">
    <property type="entry name" value="L domain-like"/>
    <property type="match status" value="1"/>
</dbReference>
<keyword evidence="9" id="KW-1185">Reference proteome</keyword>
<feature type="region of interest" description="Disordered" evidence="5">
    <location>
        <begin position="828"/>
        <end position="850"/>
    </location>
</feature>
<feature type="compositionally biased region" description="Basic and acidic residues" evidence="5">
    <location>
        <begin position="975"/>
        <end position="991"/>
    </location>
</feature>